<gene>
    <name evidence="5" type="ORF">C440_15789</name>
</gene>
<keyword evidence="1" id="KW-0805">Transcription regulation</keyword>
<dbReference type="Pfam" id="PF04967">
    <property type="entry name" value="HTH_10"/>
    <property type="match status" value="1"/>
</dbReference>
<feature type="domain" description="HTH bat-type" evidence="3">
    <location>
        <begin position="155"/>
        <end position="206"/>
    </location>
</feature>
<dbReference type="Gene3D" id="1.10.10.10">
    <property type="entry name" value="Winged helix-like DNA-binding domain superfamily/Winged helix DNA-binding domain"/>
    <property type="match status" value="1"/>
</dbReference>
<feature type="domain" description="Bacterioopsin transcriptional activator GAF and HTH associated" evidence="4">
    <location>
        <begin position="12"/>
        <end position="138"/>
    </location>
</feature>
<evidence type="ECO:0000259" key="4">
    <source>
        <dbReference type="Pfam" id="PF15915"/>
    </source>
</evidence>
<accession>M0I7F8</accession>
<evidence type="ECO:0000259" key="3">
    <source>
        <dbReference type="Pfam" id="PF04967"/>
    </source>
</evidence>
<dbReference type="STRING" id="662479.C440_15789"/>
<keyword evidence="6" id="KW-1185">Reference proteome</keyword>
<comment type="caution">
    <text evidence="5">The sequence shown here is derived from an EMBL/GenBank/DDBJ whole genome shotgun (WGS) entry which is preliminary data.</text>
</comment>
<organism evidence="5 6">
    <name type="scientific">Haloferax mucosum ATCC BAA-1512</name>
    <dbReference type="NCBI Taxonomy" id="662479"/>
    <lineage>
        <taxon>Archaea</taxon>
        <taxon>Methanobacteriati</taxon>
        <taxon>Methanobacteriota</taxon>
        <taxon>Stenosarchaea group</taxon>
        <taxon>Halobacteria</taxon>
        <taxon>Halobacteriales</taxon>
        <taxon>Haloferacaceae</taxon>
        <taxon>Haloferax</taxon>
    </lineage>
</organism>
<dbReference type="Pfam" id="PF15915">
    <property type="entry name" value="BAT"/>
    <property type="match status" value="1"/>
</dbReference>
<keyword evidence="2" id="KW-0804">Transcription</keyword>
<dbReference type="SUPFAM" id="SSF88659">
    <property type="entry name" value="Sigma3 and sigma4 domains of RNA polymerase sigma factors"/>
    <property type="match status" value="1"/>
</dbReference>
<dbReference type="InterPro" id="IPR031803">
    <property type="entry name" value="BAT_GAF/HTH-assoc"/>
</dbReference>
<sequence length="220" mass="24766">MCLIVEVVTPLSGFPLGRVVEQYDIEIELERSISTSASVASFLWVRGPDARTFETAADSVPSIDDLRLIEAVPDGVLYAVEWVFDRSPLFAGLVDPRIVLLECLATADSWWLRLRVPSHGALTDLRSDWTDRGLETEFARISSLGSAETPASEQLTSHQREALLLALERGYFDEHRRTSLDELGDELDISRQAVAARLRRAYRTLAERVRDESSYNERIT</sequence>
<dbReference type="InterPro" id="IPR036388">
    <property type="entry name" value="WH-like_DNA-bd_sf"/>
</dbReference>
<dbReference type="InterPro" id="IPR007050">
    <property type="entry name" value="HTH_bacterioopsin"/>
</dbReference>
<dbReference type="AlphaFoldDB" id="M0I7F8"/>
<dbReference type="RefSeq" id="WP_008321618.1">
    <property type="nucleotide sequence ID" value="NZ_AOLN01000018.1"/>
</dbReference>
<proteinExistence type="predicted"/>
<dbReference type="Proteomes" id="UP000011550">
    <property type="component" value="Unassembled WGS sequence"/>
</dbReference>
<reference evidence="5 6" key="1">
    <citation type="journal article" date="2014" name="PLoS Genet.">
        <title>Phylogenetically driven sequencing of extremely halophilic archaea reveals strategies for static and dynamic osmo-response.</title>
        <authorList>
            <person name="Becker E.A."/>
            <person name="Seitzer P.M."/>
            <person name="Tritt A."/>
            <person name="Larsen D."/>
            <person name="Krusor M."/>
            <person name="Yao A.I."/>
            <person name="Wu D."/>
            <person name="Madern D."/>
            <person name="Eisen J.A."/>
            <person name="Darling A.E."/>
            <person name="Facciotti M.T."/>
        </authorList>
    </citation>
    <scope>NUCLEOTIDE SEQUENCE [LARGE SCALE GENOMIC DNA]</scope>
    <source>
        <strain evidence="5 6">ATCC BAA-1512</strain>
    </source>
</reference>
<evidence type="ECO:0000256" key="2">
    <source>
        <dbReference type="ARBA" id="ARBA00023163"/>
    </source>
</evidence>
<dbReference type="OrthoDB" id="156233at2157"/>
<evidence type="ECO:0000256" key="1">
    <source>
        <dbReference type="ARBA" id="ARBA00023015"/>
    </source>
</evidence>
<evidence type="ECO:0000313" key="5">
    <source>
        <dbReference type="EMBL" id="ELZ91788.1"/>
    </source>
</evidence>
<dbReference type="InterPro" id="IPR013324">
    <property type="entry name" value="RNA_pol_sigma_r3/r4-like"/>
</dbReference>
<evidence type="ECO:0000313" key="6">
    <source>
        <dbReference type="Proteomes" id="UP000011550"/>
    </source>
</evidence>
<dbReference type="EMBL" id="AOLN01000018">
    <property type="protein sequence ID" value="ELZ91788.1"/>
    <property type="molecule type" value="Genomic_DNA"/>
</dbReference>
<dbReference type="PATRIC" id="fig|662479.7.peg.3206"/>
<protein>
    <submittedName>
        <fullName evidence="5">DNA binding domain-containing protein</fullName>
    </submittedName>
</protein>
<name>M0I7F8_9EURY</name>
<dbReference type="PANTHER" id="PTHR34236">
    <property type="entry name" value="DIMETHYL SULFOXIDE REDUCTASE TRANSCRIPTIONAL ACTIVATOR"/>
    <property type="match status" value="1"/>
</dbReference>
<dbReference type="PANTHER" id="PTHR34236:SF1">
    <property type="entry name" value="DIMETHYL SULFOXIDE REDUCTASE TRANSCRIPTIONAL ACTIVATOR"/>
    <property type="match status" value="1"/>
</dbReference>